<reference evidence="1" key="2">
    <citation type="journal article" date="2022" name="New Phytol.">
        <title>Evolutionary transition to the ectomycorrhizal habit in the genomes of a hyperdiverse lineage of mushroom-forming fungi.</title>
        <authorList>
            <person name="Looney B."/>
            <person name="Miyauchi S."/>
            <person name="Morin E."/>
            <person name="Drula E."/>
            <person name="Courty P.E."/>
            <person name="Kohler A."/>
            <person name="Kuo A."/>
            <person name="LaButti K."/>
            <person name="Pangilinan J."/>
            <person name="Lipzen A."/>
            <person name="Riley R."/>
            <person name="Andreopoulos W."/>
            <person name="He G."/>
            <person name="Johnson J."/>
            <person name="Nolan M."/>
            <person name="Tritt A."/>
            <person name="Barry K.W."/>
            <person name="Grigoriev I.V."/>
            <person name="Nagy L.G."/>
            <person name="Hibbett D."/>
            <person name="Henrissat B."/>
            <person name="Matheny P.B."/>
            <person name="Labbe J."/>
            <person name="Martin F.M."/>
        </authorList>
    </citation>
    <scope>NUCLEOTIDE SEQUENCE</scope>
    <source>
        <strain evidence="1">HHB10654</strain>
    </source>
</reference>
<keyword evidence="2" id="KW-1185">Reference proteome</keyword>
<evidence type="ECO:0000313" key="1">
    <source>
        <dbReference type="EMBL" id="KAI0063878.1"/>
    </source>
</evidence>
<comment type="caution">
    <text evidence="1">The sequence shown here is derived from an EMBL/GenBank/DDBJ whole genome shotgun (WGS) entry which is preliminary data.</text>
</comment>
<accession>A0ACB8T6W4</accession>
<name>A0ACB8T6W4_9AGAM</name>
<protein>
    <submittedName>
        <fullName evidence="1">Uncharacterized protein</fullName>
    </submittedName>
</protein>
<sequence>MAFLSTADGVDIIRNRWPGQVAKRVWPPNAEPAPWQRCPSSPTELSNWCSVELQTRGRAAVHVLVYDVDVFAGHRNGNGHEVVFRLNGFLGDLHLGPHVLDKTRNASTAEHGEPYIQLVGGRFSDVFNEQTECLARVVRLVESYLRNSSSEITQNVIDSSGAVRVMIERGTGSRVGSLPVFRRDYIGRSWKLPQEELRPGDFVEVAAVVVVNDTATVNEGQKEVKMAIVRVTRLCKEEFVSLVMGKGEEVAVAGKLSVAITIAMRKVGWIRERLGGKSKTASDKAHVQYYVDTPESEVSGPPQVRGIVGKSTKAGSHNAQAEQLADERQHSEETDVVHTINELEGPGGAFRKLVRKDRLAAIRRGPGLQHLTLSRGHNRSVEADCPFESDSNNAADVHTESDGYSRARSAISQLTSDQETSEEFKGHVRPGDVDSYLSQEDLDWMTGKIGTPYEY</sequence>
<dbReference type="EMBL" id="MU277201">
    <property type="protein sequence ID" value="KAI0063878.1"/>
    <property type="molecule type" value="Genomic_DNA"/>
</dbReference>
<reference evidence="1" key="1">
    <citation type="submission" date="2021-03" db="EMBL/GenBank/DDBJ databases">
        <authorList>
            <consortium name="DOE Joint Genome Institute"/>
            <person name="Ahrendt S."/>
            <person name="Looney B.P."/>
            <person name="Miyauchi S."/>
            <person name="Morin E."/>
            <person name="Drula E."/>
            <person name="Courty P.E."/>
            <person name="Chicoki N."/>
            <person name="Fauchery L."/>
            <person name="Kohler A."/>
            <person name="Kuo A."/>
            <person name="Labutti K."/>
            <person name="Pangilinan J."/>
            <person name="Lipzen A."/>
            <person name="Riley R."/>
            <person name="Andreopoulos W."/>
            <person name="He G."/>
            <person name="Johnson J."/>
            <person name="Barry K.W."/>
            <person name="Grigoriev I.V."/>
            <person name="Nagy L."/>
            <person name="Hibbett D."/>
            <person name="Henrissat B."/>
            <person name="Matheny P.B."/>
            <person name="Labbe J."/>
            <person name="Martin F."/>
        </authorList>
    </citation>
    <scope>NUCLEOTIDE SEQUENCE</scope>
    <source>
        <strain evidence="1">HHB10654</strain>
    </source>
</reference>
<evidence type="ECO:0000313" key="2">
    <source>
        <dbReference type="Proteomes" id="UP000814140"/>
    </source>
</evidence>
<gene>
    <name evidence="1" type="ORF">BV25DRAFT_1837422</name>
</gene>
<dbReference type="Proteomes" id="UP000814140">
    <property type="component" value="Unassembled WGS sequence"/>
</dbReference>
<organism evidence="1 2">
    <name type="scientific">Artomyces pyxidatus</name>
    <dbReference type="NCBI Taxonomy" id="48021"/>
    <lineage>
        <taxon>Eukaryota</taxon>
        <taxon>Fungi</taxon>
        <taxon>Dikarya</taxon>
        <taxon>Basidiomycota</taxon>
        <taxon>Agaricomycotina</taxon>
        <taxon>Agaricomycetes</taxon>
        <taxon>Russulales</taxon>
        <taxon>Auriscalpiaceae</taxon>
        <taxon>Artomyces</taxon>
    </lineage>
</organism>
<proteinExistence type="predicted"/>